<sequence length="436" mass="47187">MRIIWAIVAFASMASAALAAEPFARVTIDDSDGIVPGQQVQVTVDVFAPNFFTSPPQFPLFDVPNALVTLPDERAQNITETIDGVQYSGIRRNYAIVPEIAGTFALPPAKIEFSYSDDGKFVRGAAQLPPTQFTAASPTGNDGTTLPFAARGVTITQSFDRDPTKLRAGEAIVRTMVVFAENTQAMMIPPLEIAQAPGLQTYTQSPQLADGVTRDRAMGSSRTESVTYVAEAPGSFQIPPISLGWFDTEAKSSKTASLPAVALTVADAPPTTEGIAPQVQTSDPAVPVQQRSMRAIAVTVLSIIALGAVFICVRHWFPPVQQWFARQQRIRAGSEPQLFRRLIHAVKNGAPQGIYASFDGWCRAIGYRTGSAWAAARGDDDLSRQVQQLDRLLYAPDSHNETLDRAALAAAITRNRLPRQQLQRPARGHPLPELNP</sequence>
<dbReference type="EMBL" id="NAAC01000015">
    <property type="protein sequence ID" value="RDJ11512.1"/>
    <property type="molecule type" value="Genomic_DNA"/>
</dbReference>
<dbReference type="PANTHER" id="PTHR40940:SF1">
    <property type="entry name" value="PROTEIN BATD"/>
    <property type="match status" value="1"/>
</dbReference>
<feature type="chain" id="PRO_5016779248" description="DUF7939 domain-containing protein" evidence="3">
    <location>
        <begin position="20"/>
        <end position="436"/>
    </location>
</feature>
<feature type="transmembrane region" description="Helical" evidence="2">
    <location>
        <begin position="295"/>
        <end position="317"/>
    </location>
</feature>
<comment type="caution">
    <text evidence="5">The sequence shown here is derived from an EMBL/GenBank/DDBJ whole genome shotgun (WGS) entry which is preliminary data.</text>
</comment>
<dbReference type="PANTHER" id="PTHR40940">
    <property type="entry name" value="PROTEIN BATD-RELATED"/>
    <property type="match status" value="1"/>
</dbReference>
<gene>
    <name evidence="5" type="ORF">B5K06_14680</name>
</gene>
<dbReference type="InterPro" id="IPR025738">
    <property type="entry name" value="BatD"/>
</dbReference>
<keyword evidence="3" id="KW-0732">Signal</keyword>
<name>A0A370KQ96_9HYPH</name>
<organism evidence="5 6">
    <name type="scientific">Rhizobium grahamii</name>
    <dbReference type="NCBI Taxonomy" id="1120045"/>
    <lineage>
        <taxon>Bacteria</taxon>
        <taxon>Pseudomonadati</taxon>
        <taxon>Pseudomonadota</taxon>
        <taxon>Alphaproteobacteria</taxon>
        <taxon>Hyphomicrobiales</taxon>
        <taxon>Rhizobiaceae</taxon>
        <taxon>Rhizobium/Agrobacterium group</taxon>
        <taxon>Rhizobium</taxon>
    </lineage>
</organism>
<reference evidence="5 6" key="1">
    <citation type="submission" date="2017-03" db="EMBL/GenBank/DDBJ databases">
        <title>Genome analysis of Rhizobial strains effectives or ineffectives for nitrogen fixation isolated from bean seeds.</title>
        <authorList>
            <person name="Peralta H."/>
            <person name="Aguilar-Vera A."/>
            <person name="Mora Y."/>
            <person name="Vargas-Lagunas C."/>
            <person name="Girard L."/>
            <person name="Mora J."/>
        </authorList>
    </citation>
    <scope>NUCLEOTIDE SEQUENCE [LARGE SCALE GENOMIC DNA]</scope>
    <source>
        <strain evidence="5 6">CCGM3</strain>
    </source>
</reference>
<evidence type="ECO:0000256" key="3">
    <source>
        <dbReference type="SAM" id="SignalP"/>
    </source>
</evidence>
<dbReference type="OrthoDB" id="7699970at2"/>
<dbReference type="InterPro" id="IPR057699">
    <property type="entry name" value="DUF7939"/>
</dbReference>
<keyword evidence="2" id="KW-1133">Transmembrane helix</keyword>
<keyword evidence="2" id="KW-0812">Transmembrane</keyword>
<dbReference type="Pfam" id="PF25607">
    <property type="entry name" value="DUF7939"/>
    <property type="match status" value="1"/>
</dbReference>
<dbReference type="AlphaFoldDB" id="A0A370KQ96"/>
<feature type="region of interest" description="Disordered" evidence="1">
    <location>
        <begin position="417"/>
        <end position="436"/>
    </location>
</feature>
<keyword evidence="2" id="KW-0472">Membrane</keyword>
<evidence type="ECO:0000256" key="2">
    <source>
        <dbReference type="SAM" id="Phobius"/>
    </source>
</evidence>
<accession>A0A370KQ96</accession>
<evidence type="ECO:0000256" key="1">
    <source>
        <dbReference type="SAM" id="MobiDB-lite"/>
    </source>
</evidence>
<evidence type="ECO:0000313" key="5">
    <source>
        <dbReference type="EMBL" id="RDJ11512.1"/>
    </source>
</evidence>
<dbReference type="Proteomes" id="UP000254939">
    <property type="component" value="Unassembled WGS sequence"/>
</dbReference>
<evidence type="ECO:0000313" key="6">
    <source>
        <dbReference type="Proteomes" id="UP000254939"/>
    </source>
</evidence>
<protein>
    <recommendedName>
        <fullName evidence="4">DUF7939 domain-containing protein</fullName>
    </recommendedName>
</protein>
<feature type="signal peptide" evidence="3">
    <location>
        <begin position="1"/>
        <end position="19"/>
    </location>
</feature>
<proteinExistence type="predicted"/>
<feature type="domain" description="DUF7939" evidence="4">
    <location>
        <begin position="337"/>
        <end position="416"/>
    </location>
</feature>
<evidence type="ECO:0000259" key="4">
    <source>
        <dbReference type="Pfam" id="PF25607"/>
    </source>
</evidence>
<dbReference type="RefSeq" id="WP_114713472.1">
    <property type="nucleotide sequence ID" value="NZ_KZ857259.1"/>
</dbReference>